<reference evidence="3" key="2">
    <citation type="submission" date="2024-02" db="EMBL/GenBank/DDBJ databases">
        <title>Comparative genomics of Cryptococcus and Kwoniella reveals pathogenesis evolution and contrasting modes of karyotype evolution via chromosome fusion or intercentromeric recombination.</title>
        <authorList>
            <person name="Coelho M.A."/>
            <person name="David-Palma M."/>
            <person name="Shea T."/>
            <person name="Bowers K."/>
            <person name="McGinley-Smith S."/>
            <person name="Mohammad A.W."/>
            <person name="Gnirke A."/>
            <person name="Yurkov A.M."/>
            <person name="Nowrousian M."/>
            <person name="Sun S."/>
            <person name="Cuomo C.A."/>
            <person name="Heitman J."/>
        </authorList>
    </citation>
    <scope>NUCLEOTIDE SEQUENCE</scope>
    <source>
        <strain evidence="3">CBS 10117</strain>
    </source>
</reference>
<name>A0AAJ8KVN5_9TREE</name>
<feature type="compositionally biased region" description="Polar residues" evidence="1">
    <location>
        <begin position="390"/>
        <end position="403"/>
    </location>
</feature>
<organism evidence="3 4">
    <name type="scientific">Kwoniella dejecticola CBS 10117</name>
    <dbReference type="NCBI Taxonomy" id="1296121"/>
    <lineage>
        <taxon>Eukaryota</taxon>
        <taxon>Fungi</taxon>
        <taxon>Dikarya</taxon>
        <taxon>Basidiomycota</taxon>
        <taxon>Agaricomycotina</taxon>
        <taxon>Tremellomycetes</taxon>
        <taxon>Tremellales</taxon>
        <taxon>Cryptococcaceae</taxon>
        <taxon>Kwoniella</taxon>
    </lineage>
</organism>
<accession>A0AAJ8KVN5</accession>
<dbReference type="PROSITE" id="PS50174">
    <property type="entry name" value="G_PATCH"/>
    <property type="match status" value="1"/>
</dbReference>
<dbReference type="GO" id="GO:0003723">
    <property type="term" value="F:RNA binding"/>
    <property type="evidence" value="ECO:0007669"/>
    <property type="project" value="TreeGrafter"/>
</dbReference>
<dbReference type="Pfam" id="PF26093">
    <property type="entry name" value="HTH_TGH"/>
    <property type="match status" value="1"/>
</dbReference>
<evidence type="ECO:0000313" key="3">
    <source>
        <dbReference type="EMBL" id="WWC65679.1"/>
    </source>
</evidence>
<dbReference type="KEGG" id="kdj:28971072"/>
<feature type="compositionally biased region" description="Polar residues" evidence="1">
    <location>
        <begin position="719"/>
        <end position="729"/>
    </location>
</feature>
<dbReference type="PANTHER" id="PTHR13384:SF19">
    <property type="entry name" value="G PATCH DOMAIN-CONTAINING PROTEIN 1"/>
    <property type="match status" value="1"/>
</dbReference>
<feature type="region of interest" description="Disordered" evidence="1">
    <location>
        <begin position="384"/>
        <end position="410"/>
    </location>
</feature>
<evidence type="ECO:0000256" key="1">
    <source>
        <dbReference type="SAM" id="MobiDB-lite"/>
    </source>
</evidence>
<feature type="region of interest" description="Disordered" evidence="1">
    <location>
        <begin position="706"/>
        <end position="780"/>
    </location>
</feature>
<keyword evidence="4" id="KW-1185">Reference proteome</keyword>
<feature type="domain" description="G-patch" evidence="2">
    <location>
        <begin position="156"/>
        <end position="176"/>
    </location>
</feature>
<dbReference type="GO" id="GO:0006397">
    <property type="term" value="P:mRNA processing"/>
    <property type="evidence" value="ECO:0007669"/>
    <property type="project" value="InterPro"/>
</dbReference>
<dbReference type="InterPro" id="IPR000467">
    <property type="entry name" value="G_patch_dom"/>
</dbReference>
<dbReference type="Proteomes" id="UP000078595">
    <property type="component" value="Chromosome 11"/>
</dbReference>
<dbReference type="Pfam" id="PF01585">
    <property type="entry name" value="G-patch"/>
    <property type="match status" value="1"/>
</dbReference>
<sequence>MTSRLKHKLELENVNLNSAYLNESFVQIGTPLPALSERKKDKQEYVPEWQQEVRDEQGRRRFHGAFTGGFSAGYYNTVGSKEGWTPSTFKSSRSNRANKVQRAEDFMDEEDLQHMKDDRQLENTSTFKNDGFGGTKEELGGKSLPSAIESLIAPSSSSIGEKLLQKLGWRPGQGIGPRVTLRKLKLQQGKLGKARAGIEEDDEEDGEGEGSIILCILEMSFCHFFFPSFLLLFLFPLLSPSSPLSSSPCPSSLPHACLSPSSPLSSRLPPRPSLSPPSASSFLPSSLYPPVPRPLLVHPPHLLSRPAPSPIPSLPCYSSTSHSLCPCTRTSTFCLISVDPSVVMGARHPDDDHEDPYSEAGPSTRHLAFDGMDDDDEVILMGGPRPGLGSKSNQENRYTGTQDTWHDGRPVLPRFSLDPKGVPPDKWFVLPDIPPDWRPRPARVWGTTKRWDQKPGEEAAKKEVIRGESGKPLTFEQRGAALGEEQRISTAKSVFEYMSTKDRERLASLAAAAPPPPPGALSFAPPIEEQEIPITAATEVDIPPLSPRTASAALKGFIPYADDLERQNRYISYLKSQTYNTETPNPVFKKGTIDEINKELSDFSTSARIFKPMSYAMSNRFTSGSSSLAVSDAKQAKPGLHIFDVEKAKADQEAADALKKKQSAEISEVQRILTPREEAAKSGMYGKMTRETRNWYPVKLICRRWGVKDPHPEGDPNQGKDSNSRNSATGAMDAMPLPTNDASWESRFIHKPNASTSPGHDNANSGGAGASLSEGGEKQPTSITEVGMANDINQGRDTLTYSKPSIDIFKAIFASDDEDDDEDEAEDKVKGEAQAGMVAVASKENSKTYEDPFPVPVSAPVLAKQEGPVDLNTFKPVFSIRKDDAGDGDGAKKKKKDKSKSKKRKGVLSFDVGDDDGDEEAVKEDRKKKKKDQSKPNGAKTTHEEGGEGEGEWVEKPNVVPRLVGRKGAADFM</sequence>
<feature type="compositionally biased region" description="Low complexity" evidence="1">
    <location>
        <begin position="762"/>
        <end position="774"/>
    </location>
</feature>
<dbReference type="AlphaFoldDB" id="A0AAJ8KVN5"/>
<feature type="region of interest" description="Disordered" evidence="1">
    <location>
        <begin position="863"/>
        <end position="973"/>
    </location>
</feature>
<dbReference type="PANTHER" id="PTHR13384">
    <property type="entry name" value="G PATCH DOMAIN-CONTAINING PROTEIN 1"/>
    <property type="match status" value="1"/>
</dbReference>
<gene>
    <name evidence="3" type="ORF">I303_108300</name>
</gene>
<feature type="region of interest" description="Disordered" evidence="1">
    <location>
        <begin position="813"/>
        <end position="835"/>
    </location>
</feature>
<dbReference type="GeneID" id="28971072"/>
<dbReference type="RefSeq" id="XP_065825870.1">
    <property type="nucleotide sequence ID" value="XM_065969798.1"/>
</dbReference>
<reference evidence="3" key="1">
    <citation type="submission" date="2013-07" db="EMBL/GenBank/DDBJ databases">
        <authorList>
            <consortium name="The Broad Institute Genome Sequencing Platform"/>
            <person name="Cuomo C."/>
            <person name="Litvintseva A."/>
            <person name="Chen Y."/>
            <person name="Heitman J."/>
            <person name="Sun S."/>
            <person name="Springer D."/>
            <person name="Dromer F."/>
            <person name="Young S.K."/>
            <person name="Zeng Q."/>
            <person name="Gargeya S."/>
            <person name="Fitzgerald M."/>
            <person name="Abouelleil A."/>
            <person name="Alvarado L."/>
            <person name="Berlin A.M."/>
            <person name="Chapman S.B."/>
            <person name="Dewar J."/>
            <person name="Goldberg J."/>
            <person name="Griggs A."/>
            <person name="Gujja S."/>
            <person name="Hansen M."/>
            <person name="Howarth C."/>
            <person name="Imamovic A."/>
            <person name="Larimer J."/>
            <person name="McCowan C."/>
            <person name="Murphy C."/>
            <person name="Pearson M."/>
            <person name="Priest M."/>
            <person name="Roberts A."/>
            <person name="Saif S."/>
            <person name="Shea T."/>
            <person name="Sykes S."/>
            <person name="Wortman J."/>
            <person name="Nusbaum C."/>
            <person name="Birren B."/>
        </authorList>
    </citation>
    <scope>NUCLEOTIDE SEQUENCE</scope>
    <source>
        <strain evidence="3">CBS 10117</strain>
    </source>
</reference>
<feature type="compositionally biased region" description="Acidic residues" evidence="1">
    <location>
        <begin position="815"/>
        <end position="826"/>
    </location>
</feature>
<dbReference type="InterPro" id="IPR011666">
    <property type="entry name" value="DUF1604"/>
</dbReference>
<evidence type="ECO:0000313" key="4">
    <source>
        <dbReference type="Proteomes" id="UP000078595"/>
    </source>
</evidence>
<feature type="compositionally biased region" description="Basic residues" evidence="1">
    <location>
        <begin position="892"/>
        <end position="906"/>
    </location>
</feature>
<proteinExistence type="predicted"/>
<dbReference type="EMBL" id="CP144540">
    <property type="protein sequence ID" value="WWC65679.1"/>
    <property type="molecule type" value="Genomic_DNA"/>
</dbReference>
<evidence type="ECO:0000259" key="2">
    <source>
        <dbReference type="PROSITE" id="PS50174"/>
    </source>
</evidence>
<dbReference type="Pfam" id="PF07713">
    <property type="entry name" value="DUF1604"/>
    <property type="match status" value="1"/>
</dbReference>
<dbReference type="GO" id="GO:0005634">
    <property type="term" value="C:nucleus"/>
    <property type="evidence" value="ECO:0007669"/>
    <property type="project" value="TreeGrafter"/>
</dbReference>
<feature type="compositionally biased region" description="Basic and acidic residues" evidence="1">
    <location>
        <begin position="880"/>
        <end position="891"/>
    </location>
</feature>
<feature type="compositionally biased region" description="Acidic residues" evidence="1">
    <location>
        <begin position="912"/>
        <end position="922"/>
    </location>
</feature>
<protein>
    <recommendedName>
        <fullName evidence="2">G-patch domain-containing protein</fullName>
    </recommendedName>
</protein>